<comment type="caution">
    <text evidence="2">The sequence shown here is derived from an EMBL/GenBank/DDBJ whole genome shotgun (WGS) entry which is preliminary data.</text>
</comment>
<evidence type="ECO:0000313" key="3">
    <source>
        <dbReference type="Proteomes" id="UP001064782"/>
    </source>
</evidence>
<keyword evidence="3" id="KW-1185">Reference proteome</keyword>
<organism evidence="2 3">
    <name type="scientific">Mycobacterium kiyosense</name>
    <dbReference type="NCBI Taxonomy" id="2871094"/>
    <lineage>
        <taxon>Bacteria</taxon>
        <taxon>Bacillati</taxon>
        <taxon>Actinomycetota</taxon>
        <taxon>Actinomycetes</taxon>
        <taxon>Mycobacteriales</taxon>
        <taxon>Mycobacteriaceae</taxon>
        <taxon>Mycobacterium</taxon>
    </lineage>
</organism>
<protein>
    <submittedName>
        <fullName evidence="2">Uncharacterized protein</fullName>
    </submittedName>
</protein>
<sequence length="68" mass="7346">MRPHVSAAQNVRPAVLRRANPRTRAGIRMLHAGARAVAQPAVRASVEHLGRRFGGVAAENIRLPDYGP</sequence>
<dbReference type="AlphaFoldDB" id="A0A9P3QEP1"/>
<dbReference type="EMBL" id="BRXE01000025">
    <property type="protein sequence ID" value="GLB83372.1"/>
    <property type="molecule type" value="Genomic_DNA"/>
</dbReference>
<evidence type="ECO:0000313" key="1">
    <source>
        <dbReference type="EMBL" id="GLB83372.1"/>
    </source>
</evidence>
<reference evidence="2" key="1">
    <citation type="submission" date="2022-08" db="EMBL/GenBank/DDBJ databases">
        <title>Mycobacterium kiyosense sp. nov., scotochromogenic slow-glowing species isolated from respiratory specimens.</title>
        <authorList>
            <person name="Fukano H."/>
            <person name="Kazumi Y."/>
            <person name="Sakagami N."/>
            <person name="Ato M."/>
            <person name="Mitarai S."/>
            <person name="Hoshino Y."/>
        </authorList>
    </citation>
    <scope>NUCLEOTIDE SEQUENCE</scope>
    <source>
        <strain evidence="2">1413</strain>
        <strain evidence="1">SRL2020-028</strain>
    </source>
</reference>
<dbReference type="RefSeq" id="WP_236976190.1">
    <property type="nucleotide sequence ID" value="NZ_BRXE01000025.1"/>
</dbReference>
<evidence type="ECO:0000313" key="2">
    <source>
        <dbReference type="EMBL" id="GLD33667.1"/>
    </source>
</evidence>
<gene>
    <name evidence="2" type="ORF">Mkiyose1413_55500</name>
    <name evidence="1" type="ORF">SRL2020028_26280</name>
</gene>
<accession>A0A9P3QEP1</accession>
<dbReference type="Proteomes" id="UP001064782">
    <property type="component" value="Unassembled WGS sequence"/>
</dbReference>
<proteinExistence type="predicted"/>
<name>A0A9P3QEP1_9MYCO</name>
<dbReference type="EMBL" id="BRZI01000095">
    <property type="protein sequence ID" value="GLD33667.1"/>
    <property type="molecule type" value="Genomic_DNA"/>
</dbReference>
<dbReference type="GeneID" id="83632907"/>
<dbReference type="Proteomes" id="UP001165663">
    <property type="component" value="Unassembled WGS sequence"/>
</dbReference>